<evidence type="ECO:0000256" key="1">
    <source>
        <dbReference type="ARBA" id="ARBA00009469"/>
    </source>
</evidence>
<evidence type="ECO:0000256" key="3">
    <source>
        <dbReference type="ARBA" id="ARBA00022240"/>
    </source>
</evidence>
<feature type="domain" description="Glycylpeptide N-tetradecanoyltransferase N-terminal" evidence="8">
    <location>
        <begin position="85"/>
        <end position="252"/>
    </location>
</feature>
<dbReference type="InterPro" id="IPR022677">
    <property type="entry name" value="NMT_C"/>
</dbReference>
<dbReference type="PANTHER" id="PTHR11377:SF5">
    <property type="entry name" value="GLYCYLPEPTIDE N-TETRADECANOYLTRANSFERASE"/>
    <property type="match status" value="1"/>
</dbReference>
<gene>
    <name evidence="10" type="ORF">HGUI_03872</name>
</gene>
<evidence type="ECO:0000256" key="2">
    <source>
        <dbReference type="ARBA" id="ARBA00012923"/>
    </source>
</evidence>
<dbReference type="AlphaFoldDB" id="A0A1L0D3D7"/>
<dbReference type="Proteomes" id="UP000183365">
    <property type="component" value="Unassembled WGS sequence"/>
</dbReference>
<dbReference type="PANTHER" id="PTHR11377">
    <property type="entry name" value="N-MYRISTOYL TRANSFERASE"/>
    <property type="match status" value="1"/>
</dbReference>
<dbReference type="SUPFAM" id="SSF55729">
    <property type="entry name" value="Acyl-CoA N-acyltransferases (Nat)"/>
    <property type="match status" value="2"/>
</dbReference>
<dbReference type="InterPro" id="IPR022676">
    <property type="entry name" value="NMT_N"/>
</dbReference>
<keyword evidence="4 6" id="KW-0808">Transferase</keyword>
<name>A0A1L0D3D7_9ASCO</name>
<evidence type="ECO:0000313" key="11">
    <source>
        <dbReference type="Proteomes" id="UP000183365"/>
    </source>
</evidence>
<dbReference type="EMBL" id="FQNF01000129">
    <property type="protein sequence ID" value="SGZ41671.1"/>
    <property type="molecule type" value="Genomic_DNA"/>
</dbReference>
<dbReference type="InterPro" id="IPR016181">
    <property type="entry name" value="Acyl_CoA_acyltransferase"/>
</dbReference>
<evidence type="ECO:0000256" key="7">
    <source>
        <dbReference type="RuleBase" id="RU004178"/>
    </source>
</evidence>
<dbReference type="PIRSF" id="PIRSF015892">
    <property type="entry name" value="N-myristl_transf"/>
    <property type="match status" value="1"/>
</dbReference>
<accession>A0A1L0D3D7</accession>
<evidence type="ECO:0000313" key="10">
    <source>
        <dbReference type="EMBL" id="SGZ41671.1"/>
    </source>
</evidence>
<evidence type="ECO:0000256" key="4">
    <source>
        <dbReference type="ARBA" id="ARBA00022679"/>
    </source>
</evidence>
<evidence type="ECO:0000256" key="5">
    <source>
        <dbReference type="ARBA" id="ARBA00023315"/>
    </source>
</evidence>
<dbReference type="InterPro" id="IPR000903">
    <property type="entry name" value="NMT"/>
</dbReference>
<dbReference type="VEuPathDB" id="FungiDB:HGUI_03872"/>
<keyword evidence="5 6" id="KW-0012">Acyltransferase</keyword>
<dbReference type="GO" id="GO:0005829">
    <property type="term" value="C:cytosol"/>
    <property type="evidence" value="ECO:0007669"/>
    <property type="project" value="EnsemblFungi"/>
</dbReference>
<dbReference type="PROSITE" id="PS00975">
    <property type="entry name" value="NMT_1"/>
    <property type="match status" value="1"/>
</dbReference>
<dbReference type="Pfam" id="PF02799">
    <property type="entry name" value="NMT_C"/>
    <property type="match status" value="1"/>
</dbReference>
<protein>
    <recommendedName>
        <fullName evidence="3 6">Glycylpeptide N-tetradecanoyltransferase</fullName>
        <ecNumber evidence="2 6">2.3.1.97</ecNumber>
    </recommendedName>
</protein>
<comment type="catalytic activity">
    <reaction evidence="6">
        <text>N-terminal glycyl-[protein] + tetradecanoyl-CoA = N-tetradecanoylglycyl-[protein] + CoA + H(+)</text>
        <dbReference type="Rhea" id="RHEA:15521"/>
        <dbReference type="Rhea" id="RHEA-COMP:12666"/>
        <dbReference type="Rhea" id="RHEA-COMP:12667"/>
        <dbReference type="ChEBI" id="CHEBI:15378"/>
        <dbReference type="ChEBI" id="CHEBI:57287"/>
        <dbReference type="ChEBI" id="CHEBI:57385"/>
        <dbReference type="ChEBI" id="CHEBI:64723"/>
        <dbReference type="ChEBI" id="CHEBI:133050"/>
        <dbReference type="EC" id="2.3.1.97"/>
    </reaction>
</comment>
<keyword evidence="11" id="KW-1185">Reference proteome</keyword>
<dbReference type="InterPro" id="IPR022678">
    <property type="entry name" value="NMT_CS"/>
</dbReference>
<organism evidence="10 11">
    <name type="scientific">Hanseniaspora guilliermondii</name>
    <dbReference type="NCBI Taxonomy" id="56406"/>
    <lineage>
        <taxon>Eukaryota</taxon>
        <taxon>Fungi</taxon>
        <taxon>Dikarya</taxon>
        <taxon>Ascomycota</taxon>
        <taxon>Saccharomycotina</taxon>
        <taxon>Saccharomycetes</taxon>
        <taxon>Saccharomycodales</taxon>
        <taxon>Saccharomycodaceae</taxon>
        <taxon>Hanseniaspora</taxon>
    </lineage>
</organism>
<comment type="function">
    <text evidence="6">Adds a myristoyl group to the N-terminal glycine residue of certain cellular proteins.</text>
</comment>
<dbReference type="GO" id="GO:0004379">
    <property type="term" value="F:glycylpeptide N-tetradecanoyltransferase activity"/>
    <property type="evidence" value="ECO:0007669"/>
    <property type="project" value="UniProtKB-EC"/>
</dbReference>
<evidence type="ECO:0000259" key="9">
    <source>
        <dbReference type="Pfam" id="PF02799"/>
    </source>
</evidence>
<evidence type="ECO:0000259" key="8">
    <source>
        <dbReference type="Pfam" id="PF01233"/>
    </source>
</evidence>
<reference evidence="11" key="1">
    <citation type="submission" date="2016-11" db="EMBL/GenBank/DDBJ databases">
        <authorList>
            <person name="Guldener U."/>
        </authorList>
    </citation>
    <scope>NUCLEOTIDE SEQUENCE [LARGE SCALE GENOMIC DNA]</scope>
</reference>
<sequence length="487" mass="56595">MVDQKKSNSEEEKFDQFKKLQELLAQLTTEQYESLKRKHAEYMNKKDPDEPAKSMEEFLFWKTQPVPSFDGKVPNAEKPKFGAIEHKKVSEVSTTPVNLSENIDGFEWSDLNINNESELNEIHTLLNENYIEDLSSTMRFAYSKEFLRWAMSLPGTDPSWLVGIRVKASRKLVAFISAVPIQLGIQNPGMDEDKVDKVKSVEINFLCVHKKLRSKRLAPILIKEITRRVNLTDIWQALYTAGIVLPRPISTCRYTHRPLNWSKLYDVGFVDLPEGIKESQMQEKYHVKKVTEKKDSSLVPFEPKYYDEVSVLFKAQQKRYKLQHLINSKEEFLHQFSPRKDVLKSFVYLNDEGKVTDFISYYILPFNILGESEVDVVETLKVAYLYHYCSDCADTLDNDRSLTARLNEIIQDMLGDALYNEKCDLFNCLTSQDNNLFIEKQNFGMGSGFLHFYLFNYYTEKMNGGIEKISKDNWKLQDKSDIGVVMI</sequence>
<comment type="similarity">
    <text evidence="1 7">Belongs to the NMT family.</text>
</comment>
<feature type="domain" description="Glycylpeptide N-tetradecanoyltransferase C-terminal" evidence="9">
    <location>
        <begin position="266"/>
        <end position="485"/>
    </location>
</feature>
<evidence type="ECO:0000256" key="6">
    <source>
        <dbReference type="RuleBase" id="RU000586"/>
    </source>
</evidence>
<dbReference type="EC" id="2.3.1.97" evidence="2 6"/>
<dbReference type="Pfam" id="PF01233">
    <property type="entry name" value="NMT"/>
    <property type="match status" value="1"/>
</dbReference>
<dbReference type="OrthoDB" id="60315at2759"/>
<proteinExistence type="inferred from homology"/>
<dbReference type="Gene3D" id="3.40.630.30">
    <property type="match status" value="2"/>
</dbReference>